<dbReference type="Proteomes" id="UP000617145">
    <property type="component" value="Unassembled WGS sequence"/>
</dbReference>
<name>A0A8J3EG94_9RHOB</name>
<comment type="caution">
    <text evidence="1">The sequence shown here is derived from an EMBL/GenBank/DDBJ whole genome shotgun (WGS) entry which is preliminary data.</text>
</comment>
<evidence type="ECO:0000313" key="1">
    <source>
        <dbReference type="EMBL" id="GGG74816.1"/>
    </source>
</evidence>
<accession>A0A8J3EG94</accession>
<protein>
    <submittedName>
        <fullName evidence="1">Uncharacterized protein</fullName>
    </submittedName>
</protein>
<dbReference type="AlphaFoldDB" id="A0A8J3EG94"/>
<reference evidence="1" key="2">
    <citation type="submission" date="2020-09" db="EMBL/GenBank/DDBJ databases">
        <authorList>
            <person name="Sun Q."/>
            <person name="Zhou Y."/>
        </authorList>
    </citation>
    <scope>NUCLEOTIDE SEQUENCE</scope>
    <source>
        <strain evidence="1">CGMCC 1.15762</strain>
    </source>
</reference>
<proteinExistence type="predicted"/>
<reference evidence="1" key="1">
    <citation type="journal article" date="2014" name="Int. J. Syst. Evol. Microbiol.">
        <title>Complete genome sequence of Corynebacterium casei LMG S-19264T (=DSM 44701T), isolated from a smear-ripened cheese.</title>
        <authorList>
            <consortium name="US DOE Joint Genome Institute (JGI-PGF)"/>
            <person name="Walter F."/>
            <person name="Albersmeier A."/>
            <person name="Kalinowski J."/>
            <person name="Ruckert C."/>
        </authorList>
    </citation>
    <scope>NUCLEOTIDE SEQUENCE</scope>
    <source>
        <strain evidence="1">CGMCC 1.15762</strain>
    </source>
</reference>
<dbReference type="EMBL" id="BMJV01000004">
    <property type="protein sequence ID" value="GGG74816.1"/>
    <property type="molecule type" value="Genomic_DNA"/>
</dbReference>
<evidence type="ECO:0000313" key="2">
    <source>
        <dbReference type="Proteomes" id="UP000617145"/>
    </source>
</evidence>
<keyword evidence="2" id="KW-1185">Reference proteome</keyword>
<sequence>MTGRPPRALFCLPGAHTQLLVGTRKSRARIALNVDGQLVAALFAGPEPLALKRDLLATLPGADASAA</sequence>
<organism evidence="1 2">
    <name type="scientific">Salipiger pallidus</name>
    <dbReference type="NCBI Taxonomy" id="1775170"/>
    <lineage>
        <taxon>Bacteria</taxon>
        <taxon>Pseudomonadati</taxon>
        <taxon>Pseudomonadota</taxon>
        <taxon>Alphaproteobacteria</taxon>
        <taxon>Rhodobacterales</taxon>
        <taxon>Roseobacteraceae</taxon>
        <taxon>Salipiger</taxon>
    </lineage>
</organism>
<gene>
    <name evidence="1" type="ORF">GCM10011415_24170</name>
</gene>